<dbReference type="EMBL" id="CP113524">
    <property type="protein sequence ID" value="WAJ23024.1"/>
    <property type="molecule type" value="Genomic_DNA"/>
</dbReference>
<accession>A0ABY7AAY1</accession>
<feature type="transmembrane region" description="Helical" evidence="1">
    <location>
        <begin position="176"/>
        <end position="193"/>
    </location>
</feature>
<name>A0ABY7AAY1_9FIRM</name>
<keyword evidence="1" id="KW-1133">Transmembrane helix</keyword>
<proteinExistence type="predicted"/>
<reference evidence="2" key="1">
    <citation type="submission" date="2022-11" db="EMBL/GenBank/DDBJ databases">
        <title>Lacrimispora xylanolytica sy1, complete genome.</title>
        <authorList>
            <person name="Choi S."/>
        </authorList>
    </citation>
    <scope>NUCLEOTIDE SEQUENCE</scope>
    <source>
        <strain evidence="2">Sy1</strain>
    </source>
</reference>
<gene>
    <name evidence="2" type="ORF">OW255_15840</name>
</gene>
<evidence type="ECO:0000313" key="3">
    <source>
        <dbReference type="Proteomes" id="UP001163115"/>
    </source>
</evidence>
<sequence>MKDFLEKTAWPMNPPLPYSLFHILFLAVGLTLAVLLAYYTSRRIDKKKLPRLLFICGLVLLGTELWKQLFLYYVVNEQTYNWWYFPFQLCSLPMYFCLLLPFVPGRQGQRIICTFMQDFNLLGGIMALAEPSGLFHPYWLLTLHGLIWHLLLVYIGLLIAFSRFSDVSLKGFVKTLPLFLICCIIASIINRTAKPLGQADMFYISPYYPSAQIVFHEIAVAFGIGAGNAVYLFATCLGGFIFHVIFNRIHLRPVQPIEK</sequence>
<protein>
    <submittedName>
        <fullName evidence="2">YwaF family protein</fullName>
    </submittedName>
</protein>
<feature type="transmembrane region" description="Helical" evidence="1">
    <location>
        <begin position="20"/>
        <end position="40"/>
    </location>
</feature>
<feature type="transmembrane region" description="Helical" evidence="1">
    <location>
        <begin position="146"/>
        <end position="164"/>
    </location>
</feature>
<feature type="transmembrane region" description="Helical" evidence="1">
    <location>
        <begin position="52"/>
        <end position="75"/>
    </location>
</feature>
<dbReference type="RefSeq" id="WP_268114627.1">
    <property type="nucleotide sequence ID" value="NZ_CP113524.1"/>
</dbReference>
<organism evidence="2 3">
    <name type="scientific">Lacrimispora xylanolytica</name>
    <dbReference type="NCBI Taxonomy" id="29375"/>
    <lineage>
        <taxon>Bacteria</taxon>
        <taxon>Bacillati</taxon>
        <taxon>Bacillota</taxon>
        <taxon>Clostridia</taxon>
        <taxon>Lachnospirales</taxon>
        <taxon>Lachnospiraceae</taxon>
        <taxon>Lacrimispora</taxon>
    </lineage>
</organism>
<feature type="transmembrane region" description="Helical" evidence="1">
    <location>
        <begin position="213"/>
        <end position="246"/>
    </location>
</feature>
<feature type="transmembrane region" description="Helical" evidence="1">
    <location>
        <begin position="81"/>
        <end position="100"/>
    </location>
</feature>
<keyword evidence="3" id="KW-1185">Reference proteome</keyword>
<feature type="transmembrane region" description="Helical" evidence="1">
    <location>
        <begin position="121"/>
        <end position="140"/>
    </location>
</feature>
<dbReference type="Pfam" id="PF14808">
    <property type="entry name" value="TMEM164"/>
    <property type="match status" value="1"/>
</dbReference>
<evidence type="ECO:0000256" key="1">
    <source>
        <dbReference type="SAM" id="Phobius"/>
    </source>
</evidence>
<keyword evidence="1" id="KW-0472">Membrane</keyword>
<keyword evidence="1" id="KW-0812">Transmembrane</keyword>
<dbReference type="Proteomes" id="UP001163115">
    <property type="component" value="Chromosome"/>
</dbReference>
<evidence type="ECO:0000313" key="2">
    <source>
        <dbReference type="EMBL" id="WAJ23024.1"/>
    </source>
</evidence>